<evidence type="ECO:0000313" key="2">
    <source>
        <dbReference type="EMBL" id="GHI64506.1"/>
    </source>
</evidence>
<sequence>MTTAVANTTEIAAAVALPGPAMTQLLAALTSRFHSIRHSFRVSGTCRGDLSTISDRNLTIGYHGLVECGSLSEGMAAPRGRTAPEPGPDRTAGRRPHDVKLDILYCGICRSDIHFAGGDF</sequence>
<evidence type="ECO:0008006" key="4">
    <source>
        <dbReference type="Google" id="ProtNLM"/>
    </source>
</evidence>
<dbReference type="InterPro" id="IPR011032">
    <property type="entry name" value="GroES-like_sf"/>
</dbReference>
<dbReference type="Proteomes" id="UP000649259">
    <property type="component" value="Unassembled WGS sequence"/>
</dbReference>
<proteinExistence type="predicted"/>
<dbReference type="Gene3D" id="3.90.180.10">
    <property type="entry name" value="Medium-chain alcohol dehydrogenases, catalytic domain"/>
    <property type="match status" value="1"/>
</dbReference>
<name>A0ABQ3S8Q4_9ACTN</name>
<protein>
    <recommendedName>
        <fullName evidence="4">Alcohol dehydrogenase N-terminal domain-containing protein</fullName>
    </recommendedName>
</protein>
<accession>A0ABQ3S8Q4</accession>
<comment type="caution">
    <text evidence="2">The sequence shown here is derived from an EMBL/GenBank/DDBJ whole genome shotgun (WGS) entry which is preliminary data.</text>
</comment>
<dbReference type="EMBL" id="BNEB01000005">
    <property type="protein sequence ID" value="GHI64506.1"/>
    <property type="molecule type" value="Genomic_DNA"/>
</dbReference>
<evidence type="ECO:0000313" key="3">
    <source>
        <dbReference type="Proteomes" id="UP000649259"/>
    </source>
</evidence>
<gene>
    <name evidence="2" type="ORF">Saso_61560</name>
</gene>
<reference evidence="3" key="1">
    <citation type="submission" date="2023-07" db="EMBL/GenBank/DDBJ databases">
        <title>Whole genome shotgun sequence of Streptomyces cacaoi subsp. asoensis NBRC 13813.</title>
        <authorList>
            <person name="Komaki H."/>
            <person name="Tamura T."/>
        </authorList>
    </citation>
    <scope>NUCLEOTIDE SEQUENCE [LARGE SCALE GENOMIC DNA]</scope>
    <source>
        <strain evidence="3">NBRC 13813</strain>
    </source>
</reference>
<feature type="region of interest" description="Disordered" evidence="1">
    <location>
        <begin position="75"/>
        <end position="94"/>
    </location>
</feature>
<organism evidence="2 3">
    <name type="scientific">Streptomyces asoensis</name>
    <dbReference type="NCBI Taxonomy" id="249586"/>
    <lineage>
        <taxon>Bacteria</taxon>
        <taxon>Bacillati</taxon>
        <taxon>Actinomycetota</taxon>
        <taxon>Actinomycetes</taxon>
        <taxon>Kitasatosporales</taxon>
        <taxon>Streptomycetaceae</taxon>
        <taxon>Streptomyces</taxon>
    </lineage>
</organism>
<dbReference type="SUPFAM" id="SSF50129">
    <property type="entry name" value="GroES-like"/>
    <property type="match status" value="1"/>
</dbReference>
<keyword evidence="3" id="KW-1185">Reference proteome</keyword>
<evidence type="ECO:0000256" key="1">
    <source>
        <dbReference type="SAM" id="MobiDB-lite"/>
    </source>
</evidence>